<evidence type="ECO:0000259" key="20">
    <source>
        <dbReference type="PROSITE" id="PS51192"/>
    </source>
</evidence>
<dbReference type="PANTHER" id="PTHR43505">
    <property type="entry name" value="REVERSE GYRASE"/>
    <property type="match status" value="1"/>
</dbReference>
<name>A0A843AC34_9CREN</name>
<evidence type="ECO:0000256" key="5">
    <source>
        <dbReference type="ARBA" id="ARBA00022723"/>
    </source>
</evidence>
<dbReference type="GO" id="GO:0006260">
    <property type="term" value="P:DNA replication"/>
    <property type="evidence" value="ECO:0007669"/>
    <property type="project" value="UniProtKB-UniRule"/>
</dbReference>
<dbReference type="GO" id="GO:0006265">
    <property type="term" value="P:DNA topological change"/>
    <property type="evidence" value="ECO:0007669"/>
    <property type="project" value="UniProtKB-UniRule"/>
</dbReference>
<dbReference type="EC" id="5.6.2.-" evidence="16"/>
<keyword evidence="16 23" id="KW-0378">Hydrolase</keyword>
<evidence type="ECO:0000256" key="12">
    <source>
        <dbReference type="ARBA" id="ARBA00023125"/>
    </source>
</evidence>
<dbReference type="InterPro" id="IPR027417">
    <property type="entry name" value="P-loop_NTPase"/>
</dbReference>
<evidence type="ECO:0000256" key="18">
    <source>
        <dbReference type="SAM" id="Coils"/>
    </source>
</evidence>
<evidence type="ECO:0000256" key="17">
    <source>
        <dbReference type="RuleBase" id="RU004026"/>
    </source>
</evidence>
<evidence type="ECO:0000313" key="23">
    <source>
        <dbReference type="EMBL" id="MBE9390666.1"/>
    </source>
</evidence>
<keyword evidence="8 16" id="KW-0862">Zinc</keyword>
<feature type="region of interest" description="Topoisomerase I" evidence="16">
    <location>
        <begin position="626"/>
        <end position="1245"/>
    </location>
</feature>
<comment type="domain">
    <text evidence="16">Introduction of positive supercoils requires the cooperation of both domains. The helicase-like domain probably does not directly unwind DNA, but more likely acts by driving ATP-dependent conformational changes within the whole enzyme. A beta hairpin in the 'latch' region of the N-terminal domain plays a regulatory role in the enzyme, repressing topoisomerase activity in the absence of ATP and preventing the enzyme from acting as an ATP-independent relaxing enzyme; it also helps to coordinate nucleotide hydrolysis by the ATPase domain with the supercoiling activity of the topoisomerase domain.</text>
</comment>
<dbReference type="GO" id="GO:0008270">
    <property type="term" value="F:zinc ion binding"/>
    <property type="evidence" value="ECO:0007669"/>
    <property type="project" value="UniProtKB-UniRule"/>
</dbReference>
<evidence type="ECO:0000256" key="1">
    <source>
        <dbReference type="ARBA" id="ARBA00001946"/>
    </source>
</evidence>
<dbReference type="GO" id="GO:0160097">
    <property type="term" value="F:reverse gyrase activity"/>
    <property type="evidence" value="ECO:0007669"/>
    <property type="project" value="UniProtKB-UniRule"/>
</dbReference>
<evidence type="ECO:0000256" key="15">
    <source>
        <dbReference type="ARBA" id="ARBA00049360"/>
    </source>
</evidence>
<dbReference type="Gene3D" id="2.60.510.20">
    <property type="match status" value="1"/>
</dbReference>
<organism evidence="23 24">
    <name type="scientific">Fervidicoccus fontis</name>
    <dbReference type="NCBI Taxonomy" id="683846"/>
    <lineage>
        <taxon>Archaea</taxon>
        <taxon>Thermoproteota</taxon>
        <taxon>Thermoprotei</taxon>
        <taxon>Fervidicoccales</taxon>
        <taxon>Fervidicoccaceae</taxon>
        <taxon>Fervidicoccus</taxon>
    </lineage>
</organism>
<feature type="domain" description="Helicase ATP-binding" evidence="20">
    <location>
        <begin position="92"/>
        <end position="253"/>
    </location>
</feature>
<keyword evidence="12 16" id="KW-0238">DNA-binding</keyword>
<dbReference type="InterPro" id="IPR003602">
    <property type="entry name" value="Topo_IA_DNA-bd_dom"/>
</dbReference>
<evidence type="ECO:0000256" key="16">
    <source>
        <dbReference type="HAMAP-Rule" id="MF_01125"/>
    </source>
</evidence>
<keyword evidence="7 16" id="KW-0863">Zinc-finger</keyword>
<dbReference type="PROSITE" id="PS52039">
    <property type="entry name" value="TOPO_IA_2"/>
    <property type="match status" value="1"/>
</dbReference>
<evidence type="ECO:0000259" key="22">
    <source>
        <dbReference type="PROSITE" id="PS52039"/>
    </source>
</evidence>
<dbReference type="CDD" id="cd17924">
    <property type="entry name" value="DDXDc_reverse_gyrase"/>
    <property type="match status" value="1"/>
</dbReference>
<dbReference type="Gene3D" id="3.40.50.140">
    <property type="match status" value="1"/>
</dbReference>
<comment type="subcellular location">
    <subcellularLocation>
        <location evidence="2 16">Cytoplasm</location>
    </subcellularLocation>
</comment>
<evidence type="ECO:0000256" key="2">
    <source>
        <dbReference type="ARBA" id="ARBA00004496"/>
    </source>
</evidence>
<dbReference type="Gene3D" id="1.10.460.10">
    <property type="entry name" value="Topoisomerase I, domain 2"/>
    <property type="match status" value="1"/>
</dbReference>
<keyword evidence="10" id="KW-0460">Magnesium</keyword>
<comment type="function">
    <text evidence="16">Modifies the topological state of DNA by introducing positive supercoils in an ATP-dependent process, increasing the linking number in steps of +1. Binds to single-stranded DNA, transiently cleaves and then rejoins the ends, introducing a positive supercoil in the process. The scissile phosphodiester is attacked by the catalytic tyrosine of the enzyme, resulting in the formation of a DNA-(5'-phosphotyrosyl)-enzyme intermediate. Probably involved in rewinding DNA strands in regions of the chromosome that have opened up to allow replication, transcription, DNA repair and/or for DNA protection.</text>
</comment>
<dbReference type="PANTHER" id="PTHR43505:SF1">
    <property type="entry name" value="REVERSE GYRASE"/>
    <property type="match status" value="1"/>
</dbReference>
<dbReference type="SUPFAM" id="SSF56712">
    <property type="entry name" value="Prokaryotic type I DNA topoisomerase"/>
    <property type="match status" value="1"/>
</dbReference>
<dbReference type="InterPro" id="IPR013824">
    <property type="entry name" value="Topo_IA_cen_sub1"/>
</dbReference>
<dbReference type="GO" id="GO:0005737">
    <property type="term" value="C:cytoplasm"/>
    <property type="evidence" value="ECO:0007669"/>
    <property type="project" value="UniProtKB-SubCell"/>
</dbReference>
<evidence type="ECO:0000256" key="3">
    <source>
        <dbReference type="ARBA" id="ARBA00011245"/>
    </source>
</evidence>
<dbReference type="GO" id="GO:0005524">
    <property type="term" value="F:ATP binding"/>
    <property type="evidence" value="ECO:0007669"/>
    <property type="project" value="UniProtKB-UniRule"/>
</dbReference>
<dbReference type="GO" id="GO:0003677">
    <property type="term" value="F:DNA binding"/>
    <property type="evidence" value="ECO:0007669"/>
    <property type="project" value="UniProtKB-UniRule"/>
</dbReference>
<dbReference type="InterPro" id="IPR023405">
    <property type="entry name" value="Topo_IA_core_domain"/>
</dbReference>
<keyword evidence="11 16" id="KW-0799">Topoisomerase</keyword>
<dbReference type="Pfam" id="PF01131">
    <property type="entry name" value="Topoisom_bac"/>
    <property type="match status" value="1"/>
</dbReference>
<dbReference type="AlphaFoldDB" id="A0A843AC34"/>
<dbReference type="GO" id="GO:0008094">
    <property type="term" value="F:ATP-dependent activity, acting on DNA"/>
    <property type="evidence" value="ECO:0007669"/>
    <property type="project" value="UniProtKB-UniRule"/>
</dbReference>
<feature type="domain" description="Toprim" evidence="19">
    <location>
        <begin position="630"/>
        <end position="803"/>
    </location>
</feature>
<keyword evidence="6 16" id="KW-0547">Nucleotide-binding</keyword>
<dbReference type="NCBIfam" id="TIGR01054">
    <property type="entry name" value="rgy"/>
    <property type="match status" value="1"/>
</dbReference>
<dbReference type="Pfam" id="PF17915">
    <property type="entry name" value="zf_Rg"/>
    <property type="match status" value="1"/>
</dbReference>
<evidence type="ECO:0000256" key="11">
    <source>
        <dbReference type="ARBA" id="ARBA00023029"/>
    </source>
</evidence>
<protein>
    <recommendedName>
        <fullName evidence="16 17">Reverse gyrase</fullName>
        <ecNumber evidence="16">5.6.2.-</ecNumber>
    </recommendedName>
</protein>
<evidence type="ECO:0000313" key="24">
    <source>
        <dbReference type="Proteomes" id="UP000652307"/>
    </source>
</evidence>
<feature type="binding site" evidence="16">
    <location>
        <position position="88"/>
    </location>
    <ligand>
        <name>ATP</name>
        <dbReference type="ChEBI" id="CHEBI:30616"/>
    </ligand>
</feature>
<dbReference type="EMBL" id="JADEZV010000001">
    <property type="protein sequence ID" value="MBE9390666.1"/>
    <property type="molecule type" value="Genomic_DNA"/>
</dbReference>
<accession>A0A843AC34</accession>
<dbReference type="Pfam" id="PF01751">
    <property type="entry name" value="Toprim"/>
    <property type="match status" value="1"/>
</dbReference>
<evidence type="ECO:0000259" key="19">
    <source>
        <dbReference type="PROSITE" id="PS50880"/>
    </source>
</evidence>
<evidence type="ECO:0000256" key="14">
    <source>
        <dbReference type="ARBA" id="ARBA00043976"/>
    </source>
</evidence>
<comment type="miscellaneous">
    <text evidence="16">This enzyme is the only unique feature of hyperthermophilic bacteria/archaea known and seems to be essential for adaptation to life at high temperatures. It may play a role in stabilization of DNA at high temperatures.</text>
</comment>
<dbReference type="Gene3D" id="1.10.290.10">
    <property type="entry name" value="Topoisomerase I, domain 4"/>
    <property type="match status" value="1"/>
</dbReference>
<comment type="function">
    <text evidence="17">Modifies the topological state of DNA by introducing positive supercoils in an ATP-dependent process, increasing the linking number in steps of +1. Binds to single-stranded DNA, transiently cleaves and then rejoins the ends, introducing a positive supercoil in the process. The scissile phosphodiester is attacked by the catalytic tyrosine of the enzyme, resulting in the formation of a DNA-(5'-phosphotyrosyl)-enzyme intermediate. Involved in rewinding DNA strands in regions of the chromosome that have opened up to allow replication, transcription, DNA repair and/or for DNA protection.</text>
</comment>
<comment type="subunit">
    <text evidence="3 16">Monomer.</text>
</comment>
<dbReference type="SUPFAM" id="SSF52540">
    <property type="entry name" value="P-loop containing nucleoside triphosphate hydrolases"/>
    <property type="match status" value="2"/>
</dbReference>
<dbReference type="InterPro" id="IPR001650">
    <property type="entry name" value="Helicase_C-like"/>
</dbReference>
<feature type="domain" description="Topo IA-type catalytic" evidence="22">
    <location>
        <begin position="819"/>
        <end position="1244"/>
    </location>
</feature>
<evidence type="ECO:0000256" key="7">
    <source>
        <dbReference type="ARBA" id="ARBA00022771"/>
    </source>
</evidence>
<evidence type="ECO:0000256" key="4">
    <source>
        <dbReference type="ARBA" id="ARBA00022490"/>
    </source>
</evidence>
<dbReference type="PROSITE" id="PS52037">
    <property type="entry name" value="ZF_RG_C"/>
    <property type="match status" value="1"/>
</dbReference>
<evidence type="ECO:0000256" key="8">
    <source>
        <dbReference type="ARBA" id="ARBA00022833"/>
    </source>
</evidence>
<evidence type="ECO:0000256" key="9">
    <source>
        <dbReference type="ARBA" id="ARBA00022840"/>
    </source>
</evidence>
<comment type="catalytic activity">
    <reaction evidence="15 16 17">
        <text>ATP + H2O = ADP + phosphate + H(+)</text>
        <dbReference type="Rhea" id="RHEA:13065"/>
        <dbReference type="ChEBI" id="CHEBI:15377"/>
        <dbReference type="ChEBI" id="CHEBI:15378"/>
        <dbReference type="ChEBI" id="CHEBI:30616"/>
        <dbReference type="ChEBI" id="CHEBI:43474"/>
        <dbReference type="ChEBI" id="CHEBI:456216"/>
    </reaction>
</comment>
<dbReference type="PROSITE" id="PS50880">
    <property type="entry name" value="TOPRIM"/>
    <property type="match status" value="1"/>
</dbReference>
<dbReference type="CDD" id="cd00186">
    <property type="entry name" value="TOP1Ac"/>
    <property type="match status" value="1"/>
</dbReference>
<comment type="cofactor">
    <cofactor evidence="1">
        <name>Mg(2+)</name>
        <dbReference type="ChEBI" id="CHEBI:18420"/>
    </cofactor>
</comment>
<feature type="coiled-coil region" evidence="18">
    <location>
        <begin position="251"/>
        <end position="282"/>
    </location>
</feature>
<evidence type="ECO:0000259" key="21">
    <source>
        <dbReference type="PROSITE" id="PS52036"/>
    </source>
</evidence>
<comment type="similarity">
    <text evidence="16">In the C-terminal section; belongs to the type IA topoisomerase family.</text>
</comment>
<dbReference type="InterPro" id="IPR034142">
    <property type="entry name" value="TOPRIM_RevGyr"/>
</dbReference>
<dbReference type="SMART" id="SM00437">
    <property type="entry name" value="TOP1Ac"/>
    <property type="match status" value="1"/>
</dbReference>
<dbReference type="GO" id="GO:0016787">
    <property type="term" value="F:hydrolase activity"/>
    <property type="evidence" value="ECO:0007669"/>
    <property type="project" value="UniProtKB-KW"/>
</dbReference>
<dbReference type="RefSeq" id="WP_193803291.1">
    <property type="nucleotide sequence ID" value="NZ_JADEZV010000001.1"/>
</dbReference>
<dbReference type="PROSITE" id="PS51192">
    <property type="entry name" value="HELICASE_ATP_BIND_1"/>
    <property type="match status" value="1"/>
</dbReference>
<feature type="active site" description="O-(5'-phospho-DNA)-tyrosine intermediate" evidence="16">
    <location>
        <position position="983"/>
    </location>
</feature>
<evidence type="ECO:0000256" key="10">
    <source>
        <dbReference type="ARBA" id="ARBA00022842"/>
    </source>
</evidence>
<dbReference type="Proteomes" id="UP000652307">
    <property type="component" value="Unassembled WGS sequence"/>
</dbReference>
<keyword evidence="5 16" id="KW-0479">Metal-binding</keyword>
<dbReference type="InterPro" id="IPR013826">
    <property type="entry name" value="Topo_IA_cen_sub3"/>
</dbReference>
<reference evidence="23" key="1">
    <citation type="submission" date="2020-10" db="EMBL/GenBank/DDBJ databases">
        <title>Fervidococcus fontis strain 3639Fd - the first crenarchaeon capable of growth on lipids.</title>
        <authorList>
            <person name="Kochetkova T.V."/>
            <person name="Elcheninov A.G."/>
            <person name="Toschakov S.V."/>
            <person name="Kublanov I.V."/>
        </authorList>
    </citation>
    <scope>NUCLEOTIDE SEQUENCE</scope>
    <source>
        <strain evidence="23">3639Fd</strain>
    </source>
</reference>
<comment type="caution">
    <text evidence="23">The sequence shown here is derived from an EMBL/GenBank/DDBJ whole genome shotgun (WGS) entry which is preliminary data.</text>
</comment>
<dbReference type="PROSITE" id="PS52036">
    <property type="entry name" value="ZF_RG_N"/>
    <property type="match status" value="1"/>
</dbReference>
<feature type="domain" description="RG N-terminal-type" evidence="21">
    <location>
        <begin position="2"/>
        <end position="43"/>
    </location>
</feature>
<sequence>MQQVKGIYIRSCPNCGGPVSDLRLSKGLACERCLPDINEELDFERLLLKLKEEGSLKELKKYYNMEEMLKEFVDIFEKALRNPPWSAQITWAKRVFLNKSFSIVAPTGVGKTVFGMITALFFSKHKEKSMIVLPTRALVSQVCEKLERFKETLEIDAKILCSSMLRAGIKSEVLEMLSKGDFDIFVCTSKFMIRNSSILKRAGFRFFFVDDVDSVLKSGKSIESLFNAMGFSSEAINLVLEISRLRSLAMRAQEDNKSEKLRKELNEKLEKLKKEKEKIGAVLVVSSATGSPKGRKISLFKELLGFQVGTKTEQLRNVVDIYKVVSDEDLEKELVSLVKKLGSGGLVFVPSDMGTEYAKKIADLLNYIGIKSEAISSKNIRSIKSFETGEIDVLVGVSIYYGILVRGLDLPHRVRYVIFAGLPRFKFTLQLENIHPLNVLTILSLLSKANIKDVSEQAKVYLKNIRRILRSLSPAAIQIIANKLIEGKIENDIDRAFMESIQFLKNSLKREDVKNYLLSTNEVFVRKEGEKFFIYVPDIKSYIQASGRCSRLYAGGLTKGLAITLVPKSENRLFEIFQRSARIYIESADIKPLEIIDLNQVLKEIDEDRKKVLKIIEGKFEGEKLDLVKSALMIVESPNKAKTISNFFGRPSVRILGENLKAYEVSIGNLMLLITSSGGHIVDVVTNANDNELKAYSGLKKELYGILYDEKRKTFVPVYSTIKKCLNCGNQFSDEIDRCPRCGSREIKDSRNVINALRDLATEVDKVLIATDPDTEGEKIGWDISVLLRPFTQNIKRVLFHEVTRRAILKALSEEKLIDEKLVDAQITRRVEDRWIGFSLSQKLQKDFWKEYCMKYVKNESRCSENKNLSAGRVQTPVLGWIIERYHDHLKSEKTIISIQAKNGGLIELSFAKEDYNRELDLDALKEKKVIVKVVKEEDAEVFPRPPFTTDTLLIESNKVLGLSASRTMQLAQDLFEAGLITYHRTDSIRVSTTGIEVAKDYIQRNFVDSWEKLFTPRIWGSEGAHEAIRPTRPLSKDDLIKLIDEGEIIVPKPLTRTHFSLYDLIFRRFVASQMKPCVVSKQFIVYEIEGTGIKISEEILTNNIKDKGFLTVYSYLELRQRMKEGSYSIVNVNAIKKKVIQLYTQADLVSKMKERGLGRPSTYATIISKILTRRYALESGKYRKIVPTKLGINVYNYLSANFSKLVSEERTRSLEEKMSRVANGEEDYRNVIEELYREISEISK</sequence>
<dbReference type="InterPro" id="IPR040569">
    <property type="entry name" value="Znf_Rg"/>
</dbReference>
<dbReference type="SMART" id="SM00436">
    <property type="entry name" value="TOP1Bc"/>
    <property type="match status" value="1"/>
</dbReference>
<dbReference type="Gene3D" id="3.40.50.300">
    <property type="entry name" value="P-loop containing nucleotide triphosphate hydrolases"/>
    <property type="match status" value="3"/>
</dbReference>
<keyword evidence="13 16" id="KW-0413">Isomerase</keyword>
<comment type="similarity">
    <text evidence="14 16">In the N-terminal section; belongs to the DEAD box helicase family. DDVD subfamily.</text>
</comment>
<dbReference type="InterPro" id="IPR005736">
    <property type="entry name" value="Reverse_gyrase"/>
</dbReference>
<dbReference type="InterPro" id="IPR003601">
    <property type="entry name" value="Topo_IA_2"/>
</dbReference>
<dbReference type="HAMAP" id="MF_01125">
    <property type="entry name" value="Reverse_gyrase"/>
    <property type="match status" value="1"/>
</dbReference>
<gene>
    <name evidence="16 23" type="primary">rgy</name>
    <name evidence="23" type="ORF">IOK49_01010</name>
</gene>
<keyword evidence="18" id="KW-0175">Coiled coil</keyword>
<dbReference type="InterPro" id="IPR014001">
    <property type="entry name" value="Helicase_ATP-bd"/>
</dbReference>
<keyword evidence="4 16" id="KW-0963">Cytoplasm</keyword>
<keyword evidence="9 16" id="KW-0067">ATP-binding</keyword>
<dbReference type="CDD" id="cd18798">
    <property type="entry name" value="SF2_C_reverse_gyrase"/>
    <property type="match status" value="1"/>
</dbReference>
<dbReference type="Pfam" id="PF00270">
    <property type="entry name" value="DEAD"/>
    <property type="match status" value="1"/>
</dbReference>
<comment type="cofactor">
    <cofactor evidence="16">
        <name>Zn(2+)</name>
        <dbReference type="ChEBI" id="CHEBI:29105"/>
    </cofactor>
    <text evidence="16">Binds 1 or 2 zinc ions per subunit.</text>
</comment>
<evidence type="ECO:0000256" key="13">
    <source>
        <dbReference type="ARBA" id="ARBA00023235"/>
    </source>
</evidence>
<dbReference type="PRINTS" id="PR00417">
    <property type="entry name" value="PRTPISMRASEI"/>
</dbReference>
<dbReference type="InterPro" id="IPR011545">
    <property type="entry name" value="DEAD/DEAH_box_helicase_dom"/>
</dbReference>
<proteinExistence type="inferred from homology"/>
<evidence type="ECO:0000256" key="6">
    <source>
        <dbReference type="ARBA" id="ARBA00022741"/>
    </source>
</evidence>
<dbReference type="InterPro" id="IPR013497">
    <property type="entry name" value="Topo_IA_cen"/>
</dbReference>
<dbReference type="SMART" id="SM00490">
    <property type="entry name" value="HELICc"/>
    <property type="match status" value="1"/>
</dbReference>
<dbReference type="SMART" id="SM00493">
    <property type="entry name" value="TOPRIM"/>
    <property type="match status" value="1"/>
</dbReference>
<dbReference type="SMART" id="SM00487">
    <property type="entry name" value="DEXDc"/>
    <property type="match status" value="1"/>
</dbReference>
<dbReference type="InterPro" id="IPR006171">
    <property type="entry name" value="TOPRIM_dom"/>
</dbReference>
<dbReference type="CDD" id="cd03361">
    <property type="entry name" value="TOPRIM_TopoIA_RevGyr"/>
    <property type="match status" value="1"/>
</dbReference>